<dbReference type="Gene3D" id="3.30.110.90">
    <property type="entry name" value="Amidohydrolase"/>
    <property type="match status" value="1"/>
</dbReference>
<dbReference type="Pfam" id="PF01979">
    <property type="entry name" value="Amidohydro_1"/>
    <property type="match status" value="1"/>
</dbReference>
<evidence type="ECO:0000313" key="3">
    <source>
        <dbReference type="Proteomes" id="UP000287470"/>
    </source>
</evidence>
<organism evidence="2 3">
    <name type="scientific">Bifidobacterium samirii</name>
    <dbReference type="NCBI Taxonomy" id="2306974"/>
    <lineage>
        <taxon>Bacteria</taxon>
        <taxon>Bacillati</taxon>
        <taxon>Actinomycetota</taxon>
        <taxon>Actinomycetes</taxon>
        <taxon>Bifidobacteriales</taxon>
        <taxon>Bifidobacteriaceae</taxon>
        <taxon>Bifidobacterium</taxon>
    </lineage>
</organism>
<dbReference type="EMBL" id="QXGK01000010">
    <property type="protein sequence ID" value="RSX56383.1"/>
    <property type="molecule type" value="Genomic_DNA"/>
</dbReference>
<protein>
    <submittedName>
        <fullName evidence="2">Imidazolonepropionase</fullName>
    </submittedName>
</protein>
<dbReference type="PANTHER" id="PTHR43135">
    <property type="entry name" value="ALPHA-D-RIBOSE 1-METHYLPHOSPHONATE 5-TRIPHOSPHATE DIPHOSPHATASE"/>
    <property type="match status" value="1"/>
</dbReference>
<dbReference type="OrthoDB" id="3514520at2"/>
<dbReference type="GO" id="GO:0016810">
    <property type="term" value="F:hydrolase activity, acting on carbon-nitrogen (but not peptide) bonds"/>
    <property type="evidence" value="ECO:0007669"/>
    <property type="project" value="InterPro"/>
</dbReference>
<evidence type="ECO:0000259" key="1">
    <source>
        <dbReference type="Pfam" id="PF01979"/>
    </source>
</evidence>
<comment type="caution">
    <text evidence="2">The sequence shown here is derived from an EMBL/GenBank/DDBJ whole genome shotgun (WGS) entry which is preliminary data.</text>
</comment>
<dbReference type="SUPFAM" id="SSF51556">
    <property type="entry name" value="Metallo-dependent hydrolases"/>
    <property type="match status" value="1"/>
</dbReference>
<name>A0A430FTW3_9BIFI</name>
<dbReference type="Gene3D" id="2.30.40.10">
    <property type="entry name" value="Urease, subunit C, domain 1"/>
    <property type="match status" value="1"/>
</dbReference>
<dbReference type="InterPro" id="IPR011059">
    <property type="entry name" value="Metal-dep_hydrolase_composite"/>
</dbReference>
<keyword evidence="3" id="KW-1185">Reference proteome</keyword>
<dbReference type="RefSeq" id="WP_125968448.1">
    <property type="nucleotide sequence ID" value="NZ_QXGK01000010.1"/>
</dbReference>
<dbReference type="InterPro" id="IPR051781">
    <property type="entry name" value="Metallo-dep_Hydrolase"/>
</dbReference>
<dbReference type="PANTHER" id="PTHR43135:SF3">
    <property type="entry name" value="ALPHA-D-RIBOSE 1-METHYLPHOSPHONATE 5-TRIPHOSPHATE DIPHOSPHATASE"/>
    <property type="match status" value="1"/>
</dbReference>
<accession>A0A430FTW3</accession>
<dbReference type="Gene3D" id="1.20.58.520">
    <property type="entry name" value="Amidohydrolase"/>
    <property type="match status" value="1"/>
</dbReference>
<dbReference type="Gene3D" id="3.40.50.10910">
    <property type="entry name" value="Amidohydrolase"/>
    <property type="match status" value="1"/>
</dbReference>
<gene>
    <name evidence="2" type="ORF">D2E24_1196</name>
</gene>
<dbReference type="Proteomes" id="UP000287470">
    <property type="component" value="Unassembled WGS sequence"/>
</dbReference>
<dbReference type="SUPFAM" id="SSF51338">
    <property type="entry name" value="Composite domain of metallo-dependent hydrolases"/>
    <property type="match status" value="1"/>
</dbReference>
<reference evidence="2 3" key="1">
    <citation type="submission" date="2018-09" db="EMBL/GenBank/DDBJ databases">
        <title>Characterization of the phylogenetic diversity of five novel species belonging to the genus Bifidobacterium.</title>
        <authorList>
            <person name="Lugli G.A."/>
            <person name="Duranti S."/>
            <person name="Milani C."/>
        </authorList>
    </citation>
    <scope>NUCLEOTIDE SEQUENCE [LARGE SCALE GENOMIC DNA]</scope>
    <source>
        <strain evidence="2 3">2033B</strain>
    </source>
</reference>
<proteinExistence type="predicted"/>
<dbReference type="InterPro" id="IPR006680">
    <property type="entry name" value="Amidohydro-rel"/>
</dbReference>
<evidence type="ECO:0000313" key="2">
    <source>
        <dbReference type="EMBL" id="RSX56383.1"/>
    </source>
</evidence>
<sequence length="449" mass="47505">MKSRSMIIEPFALAHATLVTGDGQGTVLRDMTVKVGAHGRIEQVAPSIETSVPEEYHYLDATGRYVMPGLINAHTHLFSQGRPLDPKLATPSGQRMVARFAHSPVDRPYIMATAKRSIRTLLDSGVTTIRTLGDVGYEAVELRDRIAQGAMVGPRILASGPMLAIPEGHGAPLVALTGSTPDEARANARTNIEHGANAIKIAATGGVTDAQELGEAGSPQMTVEQMRAICEEAHRHGIIVAAHAQSAEGVLRALTAGVDTIEHGSPLDETLIGMFRHNPNALRGWSALVPTMSAGLPLTLVDQATTGITDIQLENAKTVAAGMVEGARQAHEAGLTVGVGTDSAMTFVPQYATWRELDLMVRFAGFTPAEALHAATAVNARILNVSGTTGSLTPGKSADLLVLDRNPLDDLRALETPSLVVAAGHPVWRPKPERFDDIDAILDEAFARG</sequence>
<dbReference type="InterPro" id="IPR057744">
    <property type="entry name" value="OTAase-like"/>
</dbReference>
<feature type="domain" description="Amidohydrolase-related" evidence="1">
    <location>
        <begin position="65"/>
        <end position="424"/>
    </location>
</feature>
<dbReference type="InterPro" id="IPR032466">
    <property type="entry name" value="Metal_Hydrolase"/>
</dbReference>
<dbReference type="CDD" id="cd01299">
    <property type="entry name" value="Met_dep_hydrolase_A"/>
    <property type="match status" value="1"/>
</dbReference>
<dbReference type="AlphaFoldDB" id="A0A430FTW3"/>